<evidence type="ECO:0000313" key="7">
    <source>
        <dbReference type="EMBL" id="MBB4437386.1"/>
    </source>
</evidence>
<keyword evidence="5 6" id="KW-0326">Glycosidase</keyword>
<dbReference type="Pfam" id="PF00959">
    <property type="entry name" value="Phage_lysozyme"/>
    <property type="match status" value="1"/>
</dbReference>
<dbReference type="RefSeq" id="WP_184497669.1">
    <property type="nucleotide sequence ID" value="NZ_JACIHI010000001.1"/>
</dbReference>
<proteinExistence type="inferred from homology"/>
<comment type="catalytic activity">
    <reaction evidence="1 6">
        <text>Hydrolysis of (1-&gt;4)-beta-linkages between N-acetylmuramic acid and N-acetyl-D-glucosamine residues in a peptidoglycan and between N-acetyl-D-glucosamine residues in chitodextrins.</text>
        <dbReference type="EC" id="3.2.1.17"/>
    </reaction>
</comment>
<dbReference type="PANTHER" id="PTHR38107">
    <property type="match status" value="1"/>
</dbReference>
<dbReference type="InterPro" id="IPR051018">
    <property type="entry name" value="Bacteriophage_GH24"/>
</dbReference>
<dbReference type="PANTHER" id="PTHR38107:SF3">
    <property type="entry name" value="LYSOZYME RRRD-RELATED"/>
    <property type="match status" value="1"/>
</dbReference>
<dbReference type="CDD" id="cd16900">
    <property type="entry name" value="endolysin_R21-like"/>
    <property type="match status" value="1"/>
</dbReference>
<dbReference type="GO" id="GO:0009253">
    <property type="term" value="P:peptidoglycan catabolic process"/>
    <property type="evidence" value="ECO:0007669"/>
    <property type="project" value="InterPro"/>
</dbReference>
<dbReference type="EC" id="3.2.1.17" evidence="6"/>
<dbReference type="InterPro" id="IPR023347">
    <property type="entry name" value="Lysozyme_dom_sf"/>
</dbReference>
<name>A0A7W6UHH6_9HYPH</name>
<dbReference type="Gene3D" id="1.10.530.40">
    <property type="match status" value="1"/>
</dbReference>
<dbReference type="EMBL" id="JACIHI010000001">
    <property type="protein sequence ID" value="MBB4437386.1"/>
    <property type="molecule type" value="Genomic_DNA"/>
</dbReference>
<keyword evidence="4 6" id="KW-0378">Hydrolase</keyword>
<dbReference type="AlphaFoldDB" id="A0A7W6UHH6"/>
<dbReference type="InterPro" id="IPR002196">
    <property type="entry name" value="Glyco_hydro_24"/>
</dbReference>
<dbReference type="GO" id="GO:0016998">
    <property type="term" value="P:cell wall macromolecule catabolic process"/>
    <property type="evidence" value="ECO:0007669"/>
    <property type="project" value="InterPro"/>
</dbReference>
<evidence type="ECO:0000256" key="6">
    <source>
        <dbReference type="RuleBase" id="RU003788"/>
    </source>
</evidence>
<comment type="caution">
    <text evidence="7">The sequence shown here is derived from an EMBL/GenBank/DDBJ whole genome shotgun (WGS) entry which is preliminary data.</text>
</comment>
<evidence type="ECO:0000256" key="3">
    <source>
        <dbReference type="ARBA" id="ARBA00022638"/>
    </source>
</evidence>
<keyword evidence="3 6" id="KW-0081">Bacteriolytic enzyme</keyword>
<organism evidence="7 8">
    <name type="scientific">Rhizobium esperanzae</name>
    <dbReference type="NCBI Taxonomy" id="1967781"/>
    <lineage>
        <taxon>Bacteria</taxon>
        <taxon>Pseudomonadati</taxon>
        <taxon>Pseudomonadota</taxon>
        <taxon>Alphaproteobacteria</taxon>
        <taxon>Hyphomicrobiales</taxon>
        <taxon>Rhizobiaceae</taxon>
        <taxon>Rhizobium/Agrobacterium group</taxon>
        <taxon>Rhizobium</taxon>
    </lineage>
</organism>
<dbReference type="SUPFAM" id="SSF53955">
    <property type="entry name" value="Lysozyme-like"/>
    <property type="match status" value="1"/>
</dbReference>
<dbReference type="HAMAP" id="MF_04110">
    <property type="entry name" value="ENDOLYSIN_T4"/>
    <property type="match status" value="1"/>
</dbReference>
<dbReference type="Proteomes" id="UP000533724">
    <property type="component" value="Unassembled WGS sequence"/>
</dbReference>
<dbReference type="GO" id="GO:0042742">
    <property type="term" value="P:defense response to bacterium"/>
    <property type="evidence" value="ECO:0007669"/>
    <property type="project" value="UniProtKB-KW"/>
</dbReference>
<keyword evidence="2 6" id="KW-0929">Antimicrobial</keyword>
<evidence type="ECO:0000256" key="4">
    <source>
        <dbReference type="ARBA" id="ARBA00022801"/>
    </source>
</evidence>
<dbReference type="GO" id="GO:0031640">
    <property type="term" value="P:killing of cells of another organism"/>
    <property type="evidence" value="ECO:0007669"/>
    <property type="project" value="UniProtKB-KW"/>
</dbReference>
<sequence length="159" mass="17173">MAKVPKKAVAAVVAVALSIGTLIKPWEGLSLTSYPDIVGVWTVCHGETLGIRPGMKFTKAECEEKLLTRVTNDYYRPLTQCIADFDRKPVEWQAAAISVTYNIGVGAACKSSFARLARDGKIKESCQAMTAFNRAGGRVVQGLVNRRAAELKLCLKGVA</sequence>
<dbReference type="InterPro" id="IPR023346">
    <property type="entry name" value="Lysozyme-like_dom_sf"/>
</dbReference>
<comment type="similarity">
    <text evidence="6">Belongs to the glycosyl hydrolase 24 family.</text>
</comment>
<evidence type="ECO:0000313" key="8">
    <source>
        <dbReference type="Proteomes" id="UP000533724"/>
    </source>
</evidence>
<evidence type="ECO:0000256" key="1">
    <source>
        <dbReference type="ARBA" id="ARBA00000632"/>
    </source>
</evidence>
<protein>
    <recommendedName>
        <fullName evidence="6">Lysozyme</fullName>
        <ecNumber evidence="6">3.2.1.17</ecNumber>
    </recommendedName>
</protein>
<reference evidence="7 8" key="1">
    <citation type="submission" date="2020-08" db="EMBL/GenBank/DDBJ databases">
        <title>Genomic Encyclopedia of Type Strains, Phase IV (KMG-V): Genome sequencing to study the core and pangenomes of soil and plant-associated prokaryotes.</title>
        <authorList>
            <person name="Whitman W."/>
        </authorList>
    </citation>
    <scope>NUCLEOTIDE SEQUENCE [LARGE SCALE GENOMIC DNA]</scope>
    <source>
        <strain evidence="7 8">SEMIA 414</strain>
    </source>
</reference>
<gene>
    <name evidence="7" type="ORF">GGE15_000617</name>
</gene>
<dbReference type="GO" id="GO:0003796">
    <property type="term" value="F:lysozyme activity"/>
    <property type="evidence" value="ECO:0007669"/>
    <property type="project" value="UniProtKB-EC"/>
</dbReference>
<evidence type="ECO:0000256" key="5">
    <source>
        <dbReference type="ARBA" id="ARBA00023295"/>
    </source>
</evidence>
<evidence type="ECO:0000256" key="2">
    <source>
        <dbReference type="ARBA" id="ARBA00022529"/>
    </source>
</evidence>
<accession>A0A7W6UHH6</accession>
<dbReference type="InterPro" id="IPR034690">
    <property type="entry name" value="Endolysin_T4_type"/>
</dbReference>